<dbReference type="InterPro" id="IPR059080">
    <property type="entry name" value="WHD_PTC1"/>
</dbReference>
<sequence length="551" mass="59838">MENAPPMNDGAQAAEVDLPSPAAPLATDALDADAEADAGVMVVKRGDAEFMEGIYQAVSTACEVAGRSSAQLPGRDKILQVMRSNFHSIGKKVSGFTVWRNTLEFLKMANLVYTVPNSGTFVKIDGKHGSIGQVLDLIETGVRIEDLGYQADLRRHFKGLKVTRSNSGNSGGVTYSSESTVVAEAGDEEDASEGGQGSSEEEIAAVILQDLKFTKEEEELKTKASSQAAPALVATRKPQPAKKRGGYQPSTFDPSTVGFPLKGPWVPATDEEETEYYDFLNVLVRGNRNVTSWTHARLKKSVAAIFGVLHAAPRGLTRIELRNAARAYVGDTGLLDYTIKVLVNMTLCGFYMRRETDPQTGKLLYSVGFVEGGQKEPYPHFQPCAAYREGMAAAGITNDENIPPAPGRKRRERGKRQVHSPKRFEDYNQAYGTNVQKAPPVKRSRYSQGAVPRSVSNPLPPKLDDSFACRQQRVSIEQGEVVAGRTHDHTAAAEVNSIIFNAVSHSGVGLNNANNWVKVVLHNEIMKEMALAVKDSNELGEQMKQAVTTLG</sequence>
<dbReference type="AlphaFoldDB" id="A0AAX4PM88"/>
<reference evidence="3 4" key="1">
    <citation type="submission" date="2024-03" db="EMBL/GenBank/DDBJ databases">
        <title>Complete genome sequence of the green alga Chloropicon roscoffensis RCC1871.</title>
        <authorList>
            <person name="Lemieux C."/>
            <person name="Pombert J.-F."/>
            <person name="Otis C."/>
            <person name="Turmel M."/>
        </authorList>
    </citation>
    <scope>NUCLEOTIDE SEQUENCE [LARGE SCALE GENOMIC DNA]</scope>
    <source>
        <strain evidence="3 4">RCC1871</strain>
    </source>
</reference>
<feature type="region of interest" description="Disordered" evidence="1">
    <location>
        <begin position="397"/>
        <end position="421"/>
    </location>
</feature>
<evidence type="ECO:0000259" key="2">
    <source>
        <dbReference type="Pfam" id="PF25874"/>
    </source>
</evidence>
<dbReference type="PANTHER" id="PTHR46201">
    <property type="entry name" value="PHD FINGER PROTEIN MALE MEIOCYTE DEATH 1-RELATED"/>
    <property type="match status" value="1"/>
</dbReference>
<protein>
    <recommendedName>
        <fullName evidence="2">PTC1-like winged helix-turn-helix domain-containing protein</fullName>
    </recommendedName>
</protein>
<evidence type="ECO:0000313" key="3">
    <source>
        <dbReference type="EMBL" id="WZN66785.1"/>
    </source>
</evidence>
<dbReference type="EMBL" id="CP151516">
    <property type="protein sequence ID" value="WZN66785.1"/>
    <property type="molecule type" value="Genomic_DNA"/>
</dbReference>
<gene>
    <name evidence="3" type="ORF">HKI87_16g83550</name>
</gene>
<evidence type="ECO:0000256" key="1">
    <source>
        <dbReference type="SAM" id="MobiDB-lite"/>
    </source>
</evidence>
<dbReference type="Proteomes" id="UP001472866">
    <property type="component" value="Chromosome 16"/>
</dbReference>
<feature type="domain" description="PTC1-like winged helix-turn-helix" evidence="2">
    <location>
        <begin position="293"/>
        <end position="367"/>
    </location>
</feature>
<accession>A0AAX4PM88</accession>
<proteinExistence type="predicted"/>
<dbReference type="Pfam" id="PF25874">
    <property type="entry name" value="WHD_plant_repro"/>
    <property type="match status" value="1"/>
</dbReference>
<name>A0AAX4PM88_9CHLO</name>
<feature type="region of interest" description="Disordered" evidence="1">
    <location>
        <begin position="438"/>
        <end position="462"/>
    </location>
</feature>
<organism evidence="3 4">
    <name type="scientific">Chloropicon roscoffensis</name>
    <dbReference type="NCBI Taxonomy" id="1461544"/>
    <lineage>
        <taxon>Eukaryota</taxon>
        <taxon>Viridiplantae</taxon>
        <taxon>Chlorophyta</taxon>
        <taxon>Chloropicophyceae</taxon>
        <taxon>Chloropicales</taxon>
        <taxon>Chloropicaceae</taxon>
        <taxon>Chloropicon</taxon>
    </lineage>
</organism>
<dbReference type="PANTHER" id="PTHR46201:SF9">
    <property type="entry name" value="PHD FINGER PROTEIN MALE MEIOCYTE DEATH 1"/>
    <property type="match status" value="1"/>
</dbReference>
<keyword evidence="4" id="KW-1185">Reference proteome</keyword>
<evidence type="ECO:0000313" key="4">
    <source>
        <dbReference type="Proteomes" id="UP001472866"/>
    </source>
</evidence>
<feature type="region of interest" description="Disordered" evidence="1">
    <location>
        <begin position="222"/>
        <end position="250"/>
    </location>
</feature>
<feature type="compositionally biased region" description="Basic residues" evidence="1">
    <location>
        <begin position="407"/>
        <end position="421"/>
    </location>
</feature>